<dbReference type="SUPFAM" id="SSF103481">
    <property type="entry name" value="Multidrug resistance efflux transporter EmrE"/>
    <property type="match status" value="2"/>
</dbReference>
<dbReference type="InterPro" id="IPR037185">
    <property type="entry name" value="EmrE-like"/>
</dbReference>
<evidence type="ECO:0000256" key="4">
    <source>
        <dbReference type="ARBA" id="ARBA00023136"/>
    </source>
</evidence>
<dbReference type="GO" id="GO:0016020">
    <property type="term" value="C:membrane"/>
    <property type="evidence" value="ECO:0007669"/>
    <property type="project" value="UniProtKB-SubCell"/>
</dbReference>
<feature type="transmembrane region" description="Helical" evidence="5">
    <location>
        <begin position="270"/>
        <end position="286"/>
    </location>
</feature>
<feature type="transmembrane region" description="Helical" evidence="5">
    <location>
        <begin position="96"/>
        <end position="118"/>
    </location>
</feature>
<dbReference type="EMBL" id="SSND01000004">
    <property type="protein sequence ID" value="THD82474.1"/>
    <property type="molecule type" value="Genomic_DNA"/>
</dbReference>
<feature type="transmembrane region" description="Helical" evidence="5">
    <location>
        <begin position="244"/>
        <end position="264"/>
    </location>
</feature>
<evidence type="ECO:0000256" key="3">
    <source>
        <dbReference type="ARBA" id="ARBA00022989"/>
    </source>
</evidence>
<evidence type="ECO:0000256" key="1">
    <source>
        <dbReference type="ARBA" id="ARBA00004141"/>
    </source>
</evidence>
<organism evidence="7 8">
    <name type="scientific">Aliigemmobacter aestuarii</name>
    <dbReference type="NCBI Taxonomy" id="1445661"/>
    <lineage>
        <taxon>Bacteria</taxon>
        <taxon>Pseudomonadati</taxon>
        <taxon>Pseudomonadota</taxon>
        <taxon>Alphaproteobacteria</taxon>
        <taxon>Rhodobacterales</taxon>
        <taxon>Paracoccaceae</taxon>
        <taxon>Aliigemmobacter</taxon>
    </lineage>
</organism>
<dbReference type="PANTHER" id="PTHR32322">
    <property type="entry name" value="INNER MEMBRANE TRANSPORTER"/>
    <property type="match status" value="1"/>
</dbReference>
<feature type="transmembrane region" description="Helical" evidence="5">
    <location>
        <begin position="36"/>
        <end position="56"/>
    </location>
</feature>
<feature type="transmembrane region" description="Helical" evidence="5">
    <location>
        <begin position="68"/>
        <end position="90"/>
    </location>
</feature>
<feature type="transmembrane region" description="Helical" evidence="5">
    <location>
        <begin position="153"/>
        <end position="173"/>
    </location>
</feature>
<sequence length="289" mass="30001">MPQPTRNDWLSILALGLIWGGTFMVISVALRGYGPLTVACARTTLGAVSLVLLAVAMRRTLPRWSAALAAHVAVIGALSTALPFFLISWGQQSVPSAFAGLSMAAVPLFVLPLAHVFLPDDRLTPRRAAGFSLGFAGAAMLIGPAALQGLSAGLPQLACVAAALCYAISGILTRRCPPIDPIVLAAATLLVGAVILVPAMILVEGVPEPARPDAMLAIVALGLIPTALAALLRVTVIRSAGPSFMTLTNYQVPLWSVLFGVVFLKESLPLQFFAALALILGGLAVSQRR</sequence>
<protein>
    <submittedName>
        <fullName evidence="7">DMT family transporter</fullName>
    </submittedName>
</protein>
<evidence type="ECO:0000259" key="6">
    <source>
        <dbReference type="Pfam" id="PF00892"/>
    </source>
</evidence>
<comment type="caution">
    <text evidence="7">The sequence shown here is derived from an EMBL/GenBank/DDBJ whole genome shotgun (WGS) entry which is preliminary data.</text>
</comment>
<feature type="domain" description="EamA" evidence="6">
    <location>
        <begin position="157"/>
        <end position="285"/>
    </location>
</feature>
<feature type="domain" description="EamA" evidence="6">
    <location>
        <begin position="11"/>
        <end position="142"/>
    </location>
</feature>
<dbReference type="Proteomes" id="UP000309450">
    <property type="component" value="Unassembled WGS sequence"/>
</dbReference>
<dbReference type="InterPro" id="IPR050638">
    <property type="entry name" value="AA-Vitamin_Transporters"/>
</dbReference>
<dbReference type="InterPro" id="IPR000620">
    <property type="entry name" value="EamA_dom"/>
</dbReference>
<keyword evidence="8" id="KW-1185">Reference proteome</keyword>
<evidence type="ECO:0000256" key="2">
    <source>
        <dbReference type="ARBA" id="ARBA00022692"/>
    </source>
</evidence>
<name>A0A4S3MKM3_9RHOB</name>
<dbReference type="OrthoDB" id="9810556at2"/>
<keyword evidence="4 5" id="KW-0472">Membrane</keyword>
<feature type="transmembrane region" description="Helical" evidence="5">
    <location>
        <begin position="12"/>
        <end position="30"/>
    </location>
</feature>
<keyword evidence="3 5" id="KW-1133">Transmembrane helix</keyword>
<feature type="transmembrane region" description="Helical" evidence="5">
    <location>
        <begin position="214"/>
        <end position="232"/>
    </location>
</feature>
<evidence type="ECO:0000313" key="7">
    <source>
        <dbReference type="EMBL" id="THD82474.1"/>
    </source>
</evidence>
<dbReference type="PANTHER" id="PTHR32322:SF9">
    <property type="entry name" value="AMINO-ACID METABOLITE EFFLUX PUMP-RELATED"/>
    <property type="match status" value="1"/>
</dbReference>
<evidence type="ECO:0000256" key="5">
    <source>
        <dbReference type="SAM" id="Phobius"/>
    </source>
</evidence>
<dbReference type="AlphaFoldDB" id="A0A4S3MKM3"/>
<keyword evidence="2 5" id="KW-0812">Transmembrane</keyword>
<feature type="transmembrane region" description="Helical" evidence="5">
    <location>
        <begin position="130"/>
        <end position="147"/>
    </location>
</feature>
<dbReference type="Pfam" id="PF00892">
    <property type="entry name" value="EamA"/>
    <property type="match status" value="2"/>
</dbReference>
<accession>A0A4S3MKM3</accession>
<gene>
    <name evidence="7" type="ORF">E7811_14485</name>
</gene>
<comment type="subcellular location">
    <subcellularLocation>
        <location evidence="1">Membrane</location>
        <topology evidence="1">Multi-pass membrane protein</topology>
    </subcellularLocation>
</comment>
<evidence type="ECO:0000313" key="8">
    <source>
        <dbReference type="Proteomes" id="UP000309450"/>
    </source>
</evidence>
<feature type="transmembrane region" description="Helical" evidence="5">
    <location>
        <begin position="182"/>
        <end position="202"/>
    </location>
</feature>
<proteinExistence type="predicted"/>
<reference evidence="7 8" key="1">
    <citation type="submission" date="2019-04" db="EMBL/GenBank/DDBJ databases">
        <title>Draft genome sequence of Gemmobacter aestuarii sp. nov.</title>
        <authorList>
            <person name="Hameed A."/>
            <person name="Lin S.-Y."/>
            <person name="Shahina M."/>
            <person name="Lai W.-A."/>
            <person name="Young C.-C."/>
        </authorList>
    </citation>
    <scope>NUCLEOTIDE SEQUENCE [LARGE SCALE GENOMIC DNA]</scope>
    <source>
        <strain evidence="7 8">CC-PW-75</strain>
    </source>
</reference>